<dbReference type="STRING" id="531814.SAMN04487944_12124"/>
<dbReference type="Proteomes" id="UP000199687">
    <property type="component" value="Unassembled WGS sequence"/>
</dbReference>
<gene>
    <name evidence="1" type="ORF">SAMN04487944_12124</name>
</gene>
<keyword evidence="2" id="KW-1185">Reference proteome</keyword>
<reference evidence="1 2" key="1">
    <citation type="submission" date="2016-10" db="EMBL/GenBank/DDBJ databases">
        <authorList>
            <person name="de Groot N.N."/>
        </authorList>
    </citation>
    <scope>NUCLEOTIDE SEQUENCE [LARGE SCALE GENOMIC DNA]</scope>
    <source>
        <strain evidence="1 2">CGMCC 1.7727</strain>
    </source>
</reference>
<sequence>MTKGNQSNSGMFQKIKLGFASFTGNYMDAVKKGANIAEKEIIKTMESRNSQSFDIGLLKLYGAVKKGVVHAMKQMVAFMVEALEQMKDK</sequence>
<organism evidence="1 2">
    <name type="scientific">Gracilibacillus ureilyticus</name>
    <dbReference type="NCBI Taxonomy" id="531814"/>
    <lineage>
        <taxon>Bacteria</taxon>
        <taxon>Bacillati</taxon>
        <taxon>Bacillota</taxon>
        <taxon>Bacilli</taxon>
        <taxon>Bacillales</taxon>
        <taxon>Bacillaceae</taxon>
        <taxon>Gracilibacillus</taxon>
    </lineage>
</organism>
<protein>
    <submittedName>
        <fullName evidence="1">Uncharacterized protein</fullName>
    </submittedName>
</protein>
<accession>A0A1H9V4L5</accession>
<dbReference type="OrthoDB" id="2880699at2"/>
<proteinExistence type="predicted"/>
<name>A0A1H9V4L5_9BACI</name>
<evidence type="ECO:0000313" key="1">
    <source>
        <dbReference type="EMBL" id="SES16213.1"/>
    </source>
</evidence>
<evidence type="ECO:0000313" key="2">
    <source>
        <dbReference type="Proteomes" id="UP000199687"/>
    </source>
</evidence>
<dbReference type="RefSeq" id="WP_089743339.1">
    <property type="nucleotide sequence ID" value="NZ_FOGL01000021.1"/>
</dbReference>
<dbReference type="EMBL" id="FOGL01000021">
    <property type="protein sequence ID" value="SES16213.1"/>
    <property type="molecule type" value="Genomic_DNA"/>
</dbReference>
<dbReference type="AlphaFoldDB" id="A0A1H9V4L5"/>